<organism evidence="1 2">
    <name type="scientific">Gluconobacter thailandicus</name>
    <dbReference type="NCBI Taxonomy" id="257438"/>
    <lineage>
        <taxon>Bacteria</taxon>
        <taxon>Pseudomonadati</taxon>
        <taxon>Pseudomonadota</taxon>
        <taxon>Alphaproteobacteria</taxon>
        <taxon>Acetobacterales</taxon>
        <taxon>Acetobacteraceae</taxon>
        <taxon>Gluconobacter</taxon>
    </lineage>
</organism>
<name>A0AAP9ET76_GLUTH</name>
<accession>A0AAP9ET76</accession>
<dbReference type="Proteomes" id="UP000323560">
    <property type="component" value="Chromosome"/>
</dbReference>
<dbReference type="RefSeq" id="WP_148620986.1">
    <property type="nucleotide sequence ID" value="NZ_CP043043.1"/>
</dbReference>
<reference evidence="1 2" key="1">
    <citation type="submission" date="2019-08" db="EMBL/GenBank/DDBJ databases">
        <title>Gluconobacter frateurii HD924 genome.</title>
        <authorList>
            <person name="Liu Y."/>
            <person name="Zhang P."/>
        </authorList>
    </citation>
    <scope>NUCLEOTIDE SEQUENCE [LARGE SCALE GENOMIC DNA]</scope>
    <source>
        <strain evidence="1 2">HD924</strain>
    </source>
</reference>
<sequence>MSGWTDTERLNFIEEHNLELVPAYIGGYICRPLDEIEGKIYAIESTIRQAIDAAMDVEERG</sequence>
<dbReference type="EMBL" id="CP043043">
    <property type="protein sequence ID" value="QEH97329.1"/>
    <property type="molecule type" value="Genomic_DNA"/>
</dbReference>
<dbReference type="AlphaFoldDB" id="A0AAP9ET76"/>
<protein>
    <submittedName>
        <fullName evidence="1">Uncharacterized protein</fullName>
    </submittedName>
</protein>
<gene>
    <name evidence="1" type="ORF">FXF46_14505</name>
</gene>
<evidence type="ECO:0000313" key="1">
    <source>
        <dbReference type="EMBL" id="QEH97329.1"/>
    </source>
</evidence>
<dbReference type="KEGG" id="gti:FXF46_14505"/>
<proteinExistence type="predicted"/>
<evidence type="ECO:0000313" key="2">
    <source>
        <dbReference type="Proteomes" id="UP000323560"/>
    </source>
</evidence>